<gene>
    <name evidence="1" type="ORF">B0H64DRAFT_392798</name>
</gene>
<comment type="caution">
    <text evidence="1">The sequence shown here is derived from an EMBL/GenBank/DDBJ whole genome shotgun (WGS) entry which is preliminary data.</text>
</comment>
<organism evidence="1 2">
    <name type="scientific">Chaetomium fimeti</name>
    <dbReference type="NCBI Taxonomy" id="1854472"/>
    <lineage>
        <taxon>Eukaryota</taxon>
        <taxon>Fungi</taxon>
        <taxon>Dikarya</taxon>
        <taxon>Ascomycota</taxon>
        <taxon>Pezizomycotina</taxon>
        <taxon>Sordariomycetes</taxon>
        <taxon>Sordariomycetidae</taxon>
        <taxon>Sordariales</taxon>
        <taxon>Chaetomiaceae</taxon>
        <taxon>Chaetomium</taxon>
    </lineage>
</organism>
<reference evidence="1" key="2">
    <citation type="submission" date="2023-06" db="EMBL/GenBank/DDBJ databases">
        <authorList>
            <consortium name="Lawrence Berkeley National Laboratory"/>
            <person name="Haridas S."/>
            <person name="Hensen N."/>
            <person name="Bonometti L."/>
            <person name="Westerberg I."/>
            <person name="Brannstrom I.O."/>
            <person name="Guillou S."/>
            <person name="Cros-Aarteil S."/>
            <person name="Calhoun S."/>
            <person name="Kuo A."/>
            <person name="Mondo S."/>
            <person name="Pangilinan J."/>
            <person name="Riley R."/>
            <person name="Labutti K."/>
            <person name="Andreopoulos B."/>
            <person name="Lipzen A."/>
            <person name="Chen C."/>
            <person name="Yanf M."/>
            <person name="Daum C."/>
            <person name="Ng V."/>
            <person name="Clum A."/>
            <person name="Steindorff A."/>
            <person name="Ohm R."/>
            <person name="Martin F."/>
            <person name="Silar P."/>
            <person name="Natvig D."/>
            <person name="Lalanne C."/>
            <person name="Gautier V."/>
            <person name="Ament-Velasquez S.L."/>
            <person name="Kruys A."/>
            <person name="Hutchinson M.I."/>
            <person name="Powell A.J."/>
            <person name="Barry K."/>
            <person name="Miller A.N."/>
            <person name="Grigoriev I.V."/>
            <person name="Debuchy R."/>
            <person name="Gladieux P."/>
            <person name="Thoren M.H."/>
            <person name="Johannesson H."/>
        </authorList>
    </citation>
    <scope>NUCLEOTIDE SEQUENCE</scope>
    <source>
        <strain evidence="1">CBS 168.71</strain>
    </source>
</reference>
<evidence type="ECO:0000313" key="2">
    <source>
        <dbReference type="Proteomes" id="UP001278766"/>
    </source>
</evidence>
<keyword evidence="2" id="KW-1185">Reference proteome</keyword>
<name>A0AAE0HK33_9PEZI</name>
<dbReference type="EMBL" id="JAUEPN010000003">
    <property type="protein sequence ID" value="KAK3297689.1"/>
    <property type="molecule type" value="Genomic_DNA"/>
</dbReference>
<dbReference type="AlphaFoldDB" id="A0AAE0HK33"/>
<dbReference type="GeneID" id="87840536"/>
<dbReference type="Proteomes" id="UP001278766">
    <property type="component" value="Unassembled WGS sequence"/>
</dbReference>
<dbReference type="RefSeq" id="XP_062661203.1">
    <property type="nucleotide sequence ID" value="XM_062803588.1"/>
</dbReference>
<accession>A0AAE0HK33</accession>
<evidence type="ECO:0000313" key="1">
    <source>
        <dbReference type="EMBL" id="KAK3297689.1"/>
    </source>
</evidence>
<sequence length="91" mass="10022">MPRNGAAPPGGFRSVKSAHRIKKSTCFDPSTRLAAEEEQETVASGQFLRLAWRLSRPPAHLSWVSRALCAHGTVIYYRTGSALDYVSFRGS</sequence>
<protein>
    <submittedName>
        <fullName evidence="1">Uncharacterized protein</fullName>
    </submittedName>
</protein>
<proteinExistence type="predicted"/>
<reference evidence="1" key="1">
    <citation type="journal article" date="2023" name="Mol. Phylogenet. Evol.">
        <title>Genome-scale phylogeny and comparative genomics of the fungal order Sordariales.</title>
        <authorList>
            <person name="Hensen N."/>
            <person name="Bonometti L."/>
            <person name="Westerberg I."/>
            <person name="Brannstrom I.O."/>
            <person name="Guillou S."/>
            <person name="Cros-Aarteil S."/>
            <person name="Calhoun S."/>
            <person name="Haridas S."/>
            <person name="Kuo A."/>
            <person name="Mondo S."/>
            <person name="Pangilinan J."/>
            <person name="Riley R."/>
            <person name="LaButti K."/>
            <person name="Andreopoulos B."/>
            <person name="Lipzen A."/>
            <person name="Chen C."/>
            <person name="Yan M."/>
            <person name="Daum C."/>
            <person name="Ng V."/>
            <person name="Clum A."/>
            <person name="Steindorff A."/>
            <person name="Ohm R.A."/>
            <person name="Martin F."/>
            <person name="Silar P."/>
            <person name="Natvig D.O."/>
            <person name="Lalanne C."/>
            <person name="Gautier V."/>
            <person name="Ament-Velasquez S.L."/>
            <person name="Kruys A."/>
            <person name="Hutchinson M.I."/>
            <person name="Powell A.J."/>
            <person name="Barry K."/>
            <person name="Miller A.N."/>
            <person name="Grigoriev I.V."/>
            <person name="Debuchy R."/>
            <person name="Gladieux P."/>
            <person name="Hiltunen Thoren M."/>
            <person name="Johannesson H."/>
        </authorList>
    </citation>
    <scope>NUCLEOTIDE SEQUENCE</scope>
    <source>
        <strain evidence="1">CBS 168.71</strain>
    </source>
</reference>